<dbReference type="Proteomes" id="UP000295244">
    <property type="component" value="Unassembled WGS sequence"/>
</dbReference>
<evidence type="ECO:0000256" key="1">
    <source>
        <dbReference type="ARBA" id="ARBA00022676"/>
    </source>
</evidence>
<name>A0A4R1BSJ6_9ACTN</name>
<dbReference type="GO" id="GO:0016757">
    <property type="term" value="F:glycosyltransferase activity"/>
    <property type="evidence" value="ECO:0007669"/>
    <property type="project" value="UniProtKB-KW"/>
</dbReference>
<dbReference type="Pfam" id="PF00534">
    <property type="entry name" value="Glycos_transf_1"/>
    <property type="match status" value="1"/>
</dbReference>
<keyword evidence="1" id="KW-0328">Glycosyltransferase</keyword>
<dbReference type="Pfam" id="PF13439">
    <property type="entry name" value="Glyco_transf_4"/>
    <property type="match status" value="1"/>
</dbReference>
<dbReference type="EMBL" id="SKBU01000001">
    <property type="protein sequence ID" value="TCJ20784.1"/>
    <property type="molecule type" value="Genomic_DNA"/>
</dbReference>
<protein>
    <submittedName>
        <fullName evidence="5">Glycosyltransferase family 4 protein</fullName>
    </submittedName>
</protein>
<reference evidence="5 6" key="1">
    <citation type="submission" date="2019-03" db="EMBL/GenBank/DDBJ databases">
        <title>Whole genome sequence of a novel Rubrobacter taiwanensis strain, isolated from Yellowstone National Park.</title>
        <authorList>
            <person name="Freed S."/>
            <person name="Ramaley R.F."/>
            <person name="Kyndt J.A."/>
        </authorList>
    </citation>
    <scope>NUCLEOTIDE SEQUENCE [LARGE SCALE GENOMIC DNA]</scope>
    <source>
        <strain evidence="5 6">Yellowstone</strain>
    </source>
</reference>
<gene>
    <name evidence="5" type="ORF">E0L93_00730</name>
</gene>
<dbReference type="RefSeq" id="WP_132687250.1">
    <property type="nucleotide sequence ID" value="NZ_SKBU01000001.1"/>
</dbReference>
<evidence type="ECO:0000259" key="4">
    <source>
        <dbReference type="Pfam" id="PF13439"/>
    </source>
</evidence>
<proteinExistence type="predicted"/>
<evidence type="ECO:0000313" key="6">
    <source>
        <dbReference type="Proteomes" id="UP000295244"/>
    </source>
</evidence>
<keyword evidence="2 5" id="KW-0808">Transferase</keyword>
<dbReference type="InterPro" id="IPR001296">
    <property type="entry name" value="Glyco_trans_1"/>
</dbReference>
<evidence type="ECO:0000256" key="2">
    <source>
        <dbReference type="ARBA" id="ARBA00022679"/>
    </source>
</evidence>
<dbReference type="Gene3D" id="3.40.50.2000">
    <property type="entry name" value="Glycogen Phosphorylase B"/>
    <property type="match status" value="2"/>
</dbReference>
<dbReference type="AlphaFoldDB" id="A0A4R1BSJ6"/>
<dbReference type="PANTHER" id="PTHR12526">
    <property type="entry name" value="GLYCOSYLTRANSFERASE"/>
    <property type="match status" value="1"/>
</dbReference>
<evidence type="ECO:0000259" key="3">
    <source>
        <dbReference type="Pfam" id="PF00534"/>
    </source>
</evidence>
<dbReference type="PANTHER" id="PTHR12526:SF595">
    <property type="entry name" value="BLL5217 PROTEIN"/>
    <property type="match status" value="1"/>
</dbReference>
<keyword evidence="6" id="KW-1185">Reference proteome</keyword>
<dbReference type="CDD" id="cd03802">
    <property type="entry name" value="GT4_AviGT4-like"/>
    <property type="match status" value="1"/>
</dbReference>
<dbReference type="OrthoDB" id="9809227at2"/>
<accession>A0A4R1BSJ6</accession>
<feature type="domain" description="Glycosyltransferase subfamily 4-like N-terminal" evidence="4">
    <location>
        <begin position="26"/>
        <end position="166"/>
    </location>
</feature>
<sequence length="353" mass="39386">MSERLRIAQVAPLAGPVAPETGSSIEQIVWLLTEELVRRGHEVTLFATGDSQTSARLHADYPHSYKKDWRMWDTWQYHELVHLGAAFERAGEFDVIHSHVYHFAPPFARLVETPAVHTDHVPTGGDVRECYARYPGTRFVALSRYHRSKFEGLKNIPVIYNGVDVESFPFNPEAGDYLVFLGHMIERKGPVEAIRAARKVGMPLVLAGPRPDEAYFEAEVAPFVDGRIVEYIGPVSAAERNELLSGAGALLFTSLFSEPFGLVMVEAMACGTPVAALERCAVPEIVDRDATGFYARDADALAAIIPRTVALDRHRVRRQAARRFDYRRMAAEYEALYRRMAGRSAGGEALWVS</sequence>
<dbReference type="InterPro" id="IPR028098">
    <property type="entry name" value="Glyco_trans_4-like_N"/>
</dbReference>
<feature type="domain" description="Glycosyl transferase family 1" evidence="3">
    <location>
        <begin position="173"/>
        <end position="312"/>
    </location>
</feature>
<evidence type="ECO:0000313" key="5">
    <source>
        <dbReference type="EMBL" id="TCJ20784.1"/>
    </source>
</evidence>
<comment type="caution">
    <text evidence="5">The sequence shown here is derived from an EMBL/GenBank/DDBJ whole genome shotgun (WGS) entry which is preliminary data.</text>
</comment>
<organism evidence="5 6">
    <name type="scientific">Rubrobacter taiwanensis</name>
    <dbReference type="NCBI Taxonomy" id="185139"/>
    <lineage>
        <taxon>Bacteria</taxon>
        <taxon>Bacillati</taxon>
        <taxon>Actinomycetota</taxon>
        <taxon>Rubrobacteria</taxon>
        <taxon>Rubrobacterales</taxon>
        <taxon>Rubrobacteraceae</taxon>
        <taxon>Rubrobacter</taxon>
    </lineage>
</organism>
<dbReference type="SUPFAM" id="SSF53756">
    <property type="entry name" value="UDP-Glycosyltransferase/glycogen phosphorylase"/>
    <property type="match status" value="1"/>
</dbReference>